<feature type="transmembrane region" description="Helical" evidence="1">
    <location>
        <begin position="304"/>
        <end position="323"/>
    </location>
</feature>
<feature type="transmembrane region" description="Helical" evidence="1">
    <location>
        <begin position="204"/>
        <end position="224"/>
    </location>
</feature>
<name>A0ABS9U031_9MICC</name>
<keyword evidence="1" id="KW-1133">Transmembrane helix</keyword>
<feature type="transmembrane region" description="Helical" evidence="1">
    <location>
        <begin position="175"/>
        <end position="192"/>
    </location>
</feature>
<feature type="transmembrane region" description="Helical" evidence="1">
    <location>
        <begin position="486"/>
        <end position="510"/>
    </location>
</feature>
<comment type="caution">
    <text evidence="2">The sequence shown here is derived from an EMBL/GenBank/DDBJ whole genome shotgun (WGS) entry which is preliminary data.</text>
</comment>
<feature type="transmembrane region" description="Helical" evidence="1">
    <location>
        <begin position="236"/>
        <end position="255"/>
    </location>
</feature>
<dbReference type="RefSeq" id="WP_241053211.1">
    <property type="nucleotide sequence ID" value="NZ_JAKZBV010000001.1"/>
</dbReference>
<keyword evidence="1" id="KW-0472">Membrane</keyword>
<evidence type="ECO:0000313" key="3">
    <source>
        <dbReference type="Proteomes" id="UP001202922"/>
    </source>
</evidence>
<dbReference type="EMBL" id="JAKZBV010000001">
    <property type="protein sequence ID" value="MCH6469767.1"/>
    <property type="molecule type" value="Genomic_DNA"/>
</dbReference>
<feature type="transmembrane region" description="Helical" evidence="1">
    <location>
        <begin position="406"/>
        <end position="430"/>
    </location>
</feature>
<feature type="transmembrane region" description="Helical" evidence="1">
    <location>
        <begin position="450"/>
        <end position="474"/>
    </location>
</feature>
<gene>
    <name evidence="2" type="ORF">L0M17_07170</name>
</gene>
<keyword evidence="3" id="KW-1185">Reference proteome</keyword>
<feature type="transmembrane region" description="Helical" evidence="1">
    <location>
        <begin position="133"/>
        <end position="155"/>
    </location>
</feature>
<evidence type="ECO:0000256" key="1">
    <source>
        <dbReference type="SAM" id="Phobius"/>
    </source>
</evidence>
<protein>
    <submittedName>
        <fullName evidence="2">Transporter</fullName>
    </submittedName>
</protein>
<feature type="transmembrane region" description="Helical" evidence="1">
    <location>
        <begin position="101"/>
        <end position="126"/>
    </location>
</feature>
<feature type="transmembrane region" description="Helical" evidence="1">
    <location>
        <begin position="59"/>
        <end position="81"/>
    </location>
</feature>
<sequence length="525" mass="54124">MVAHLITLKLVLLRNGLRRSVGQLVGLIIGSLYGLGLLFLAVLGLVLLRLEDPGIAEPIVVLGGSALVAGWAFAPILISGVDLTLDPARFALYPIPLSRLLVGQALAGIIGVPGACTAVALAATAVTWARGPLTFSAGVVGAALALGLCIVVSRLVASAVTDLATSRRFREGSRMVMMVPIVLLGPIVGIAIRGMETNLEAMRALAQVLAWTPLGAALAVPGAVAEGHLLEAFAKLLIAVASLVVAAWAWSRALARALVTPSSRASSGSKAGRRGLGPFGWMPASPAGAVAARALTYWVRDPRYGTALIIVPLVPVILFFTSAQQHQSDVFLLSGPLAAFLLAWSLATDVSYDSTAFSLHLTSGVRGRADRWGRALALLTFAVPGAIVIALVPFVVSGRWDLLPGYLGLALGVLLSGSGLASVVSSRFTVTVPLPGESPFKRPPGNATQTFLVQIGGLLTLGLLVLPEIVLVALSVGTGETGYGWAALLVGVVLGSALFVLGIALGGMWLDRRGPEVYASLVRSG</sequence>
<dbReference type="Proteomes" id="UP001202922">
    <property type="component" value="Unassembled WGS sequence"/>
</dbReference>
<feature type="transmembrane region" description="Helical" evidence="1">
    <location>
        <begin position="20"/>
        <end position="47"/>
    </location>
</feature>
<accession>A0ABS9U031</accession>
<feature type="transmembrane region" description="Helical" evidence="1">
    <location>
        <begin position="372"/>
        <end position="394"/>
    </location>
</feature>
<proteinExistence type="predicted"/>
<feature type="transmembrane region" description="Helical" evidence="1">
    <location>
        <begin position="330"/>
        <end position="352"/>
    </location>
</feature>
<organism evidence="2 3">
    <name type="scientific">Sinomonas terrae</name>
    <dbReference type="NCBI Taxonomy" id="2908838"/>
    <lineage>
        <taxon>Bacteria</taxon>
        <taxon>Bacillati</taxon>
        <taxon>Actinomycetota</taxon>
        <taxon>Actinomycetes</taxon>
        <taxon>Micrococcales</taxon>
        <taxon>Micrococcaceae</taxon>
        <taxon>Sinomonas</taxon>
    </lineage>
</organism>
<keyword evidence="1" id="KW-0812">Transmembrane</keyword>
<reference evidence="2 3" key="1">
    <citation type="submission" date="2022-03" db="EMBL/GenBank/DDBJ databases">
        <title>Sinomonas sp. isolated from a soil.</title>
        <authorList>
            <person name="Han J."/>
            <person name="Kim D.-U."/>
        </authorList>
    </citation>
    <scope>NUCLEOTIDE SEQUENCE [LARGE SCALE GENOMIC DNA]</scope>
    <source>
        <strain evidence="2 3">5-5</strain>
    </source>
</reference>
<evidence type="ECO:0000313" key="2">
    <source>
        <dbReference type="EMBL" id="MCH6469767.1"/>
    </source>
</evidence>